<evidence type="ECO:0000313" key="1">
    <source>
        <dbReference type="EMBL" id="CAG9701493.1"/>
    </source>
</evidence>
<accession>A0AA86JJJ4</accession>
<organism evidence="1 3">
    <name type="scientific">Clostridium neonatale</name>
    <dbReference type="NCBI Taxonomy" id="137838"/>
    <lineage>
        <taxon>Bacteria</taxon>
        <taxon>Bacillati</taxon>
        <taxon>Bacillota</taxon>
        <taxon>Clostridia</taxon>
        <taxon>Eubacteriales</taxon>
        <taxon>Clostridiaceae</taxon>
        <taxon>Clostridium</taxon>
    </lineage>
</organism>
<evidence type="ECO:0000313" key="3">
    <source>
        <dbReference type="Proteomes" id="UP000789738"/>
    </source>
</evidence>
<dbReference type="Proteomes" id="UP000789738">
    <property type="component" value="Unassembled WGS sequence"/>
</dbReference>
<reference evidence="1" key="1">
    <citation type="submission" date="2021-10" db="EMBL/GenBank/DDBJ databases">
        <authorList>
            <person name="Mesa V."/>
        </authorList>
    </citation>
    <scope>NUCLEOTIDE SEQUENCE</scope>
    <source>
        <strain evidence="1">CC3_PB</strain>
    </source>
</reference>
<name>A0AA86JJJ4_9CLOT</name>
<comment type="caution">
    <text evidence="1">The sequence shown here is derived from an EMBL/GenBank/DDBJ whole genome shotgun (WGS) entry which is preliminary data.</text>
</comment>
<evidence type="ECO:0000313" key="2">
    <source>
        <dbReference type="EMBL" id="CAI3541181.1"/>
    </source>
</evidence>
<gene>
    <name evidence="2" type="ORF">CNEO2_1230006</name>
    <name evidence="1" type="ORF">CNEO_10027</name>
</gene>
<dbReference type="Proteomes" id="UP001189143">
    <property type="component" value="Unassembled WGS sequence"/>
</dbReference>
<reference evidence="2" key="2">
    <citation type="submission" date="2022-10" db="EMBL/GenBank/DDBJ databases">
        <authorList>
            <person name="Aires J."/>
            <person name="Mesa V."/>
        </authorList>
    </citation>
    <scope>NUCLEOTIDE SEQUENCE</scope>
    <source>
        <strain evidence="2">Clostridium neonatale JD116</strain>
    </source>
</reference>
<dbReference type="AlphaFoldDB" id="A0AA86JJJ4"/>
<dbReference type="EMBL" id="CAKJVE010000001">
    <property type="protein sequence ID" value="CAG9701493.1"/>
    <property type="molecule type" value="Genomic_DNA"/>
</dbReference>
<sequence>MIKNEKTLYYIEKTFIDKPYKYAIYFECDDFVLNDKIKNYINIEDLKSENTIEIDNYMKPRYFEDDNIIVFAFYKIINLFISSIDSTKNIIYTTL</sequence>
<protein>
    <submittedName>
        <fullName evidence="1">Uncharacterized protein</fullName>
    </submittedName>
</protein>
<dbReference type="EMBL" id="CAMTCP010000026">
    <property type="protein sequence ID" value="CAI3541181.1"/>
    <property type="molecule type" value="Genomic_DNA"/>
</dbReference>
<proteinExistence type="predicted"/>
<dbReference type="RefSeq" id="WP_210887996.1">
    <property type="nucleotide sequence ID" value="NZ_CAKJVE010000001.1"/>
</dbReference>